<keyword evidence="3" id="KW-1185">Reference proteome</keyword>
<keyword evidence="2" id="KW-0808">Transferase</keyword>
<comment type="caution">
    <text evidence="2">The sequence shown here is derived from an EMBL/GenBank/DDBJ whole genome shotgun (WGS) entry which is preliminary data.</text>
</comment>
<organism evidence="2 3">
    <name type="scientific">Vreelandella andesensis</name>
    <dbReference type="NCBI Taxonomy" id="447567"/>
    <lineage>
        <taxon>Bacteria</taxon>
        <taxon>Pseudomonadati</taxon>
        <taxon>Pseudomonadota</taxon>
        <taxon>Gammaproteobacteria</taxon>
        <taxon>Oceanospirillales</taxon>
        <taxon>Halomonadaceae</taxon>
        <taxon>Vreelandella</taxon>
    </lineage>
</organism>
<dbReference type="EMBL" id="RZHG01000027">
    <property type="protein sequence ID" value="RUR27876.1"/>
    <property type="molecule type" value="Genomic_DNA"/>
</dbReference>
<accession>A0A433KGP9</accession>
<dbReference type="AlphaFoldDB" id="A0A433KGP9"/>
<dbReference type="GO" id="GO:0016757">
    <property type="term" value="F:glycosyltransferase activity"/>
    <property type="evidence" value="ECO:0007669"/>
    <property type="project" value="UniProtKB-ARBA"/>
</dbReference>
<dbReference type="Gene3D" id="3.40.50.2000">
    <property type="entry name" value="Glycogen Phosphorylase B"/>
    <property type="match status" value="2"/>
</dbReference>
<dbReference type="SUPFAM" id="SSF53756">
    <property type="entry name" value="UDP-Glycosyltransferase/glycogen phosphorylase"/>
    <property type="match status" value="1"/>
</dbReference>
<reference evidence="2 3" key="1">
    <citation type="submission" date="2018-12" db="EMBL/GenBank/DDBJ databases">
        <title>three novel Halomonas strain isolated from plants.</title>
        <authorList>
            <person name="Sun C."/>
        </authorList>
    </citation>
    <scope>NUCLEOTIDE SEQUENCE [LARGE SCALE GENOMIC DNA]</scope>
    <source>
        <strain evidence="2 3">DSM 19434</strain>
    </source>
</reference>
<evidence type="ECO:0000313" key="2">
    <source>
        <dbReference type="EMBL" id="RUR27876.1"/>
    </source>
</evidence>
<gene>
    <name evidence="2" type="ORF">ELY33_14590</name>
</gene>
<evidence type="ECO:0000259" key="1">
    <source>
        <dbReference type="Pfam" id="PF13579"/>
    </source>
</evidence>
<evidence type="ECO:0000313" key="3">
    <source>
        <dbReference type="Proteomes" id="UP000287336"/>
    </source>
</evidence>
<dbReference type="OrthoDB" id="9787293at2"/>
<sequence length="386" mass="43296">MVEALLKRLPANAHIDVLTTAPNRYAGYSSEAPQCEEDETGRLMVRRLALPSHHSGILDQSRAFISYANQVRQLVRGKHYDLVIATSSRLMTAVLGSYVARQCSAKLYLDIRDIFVENLPFLLPKGSRWMGIRFFSALERCAINRASRVNLVSEGFEAYYRPRFPKQTFSWHSNGVDRLFIDAFAEQASVQRFIETPLGDPQPGSRRLRILYAGNIGQCQGLDVILPGLAKRLEKEADIVVIGDGGRKKALANTLSELNISNVELRGPVERHQLIKEYDKADVLFLHLNDMPCFSRVIPSKLFEYAATGKPILAGVRAFPATFCAQQITNTSVFEPCNPDAGARALRCLEIVDRSRETFVDQFRRDRIMSKMADDIAELVDQASVS</sequence>
<dbReference type="PANTHER" id="PTHR45947:SF3">
    <property type="entry name" value="SULFOQUINOVOSYL TRANSFERASE SQD2"/>
    <property type="match status" value="1"/>
</dbReference>
<dbReference type="Proteomes" id="UP000287336">
    <property type="component" value="Unassembled WGS sequence"/>
</dbReference>
<dbReference type="InterPro" id="IPR028098">
    <property type="entry name" value="Glyco_trans_4-like_N"/>
</dbReference>
<proteinExistence type="predicted"/>
<feature type="domain" description="Glycosyltransferase subfamily 4-like N-terminal" evidence="1">
    <location>
        <begin position="2"/>
        <end position="164"/>
    </location>
</feature>
<dbReference type="PANTHER" id="PTHR45947">
    <property type="entry name" value="SULFOQUINOVOSYL TRANSFERASE SQD2"/>
    <property type="match status" value="1"/>
</dbReference>
<protein>
    <submittedName>
        <fullName evidence="2">Glycosyltransferase WbuB</fullName>
    </submittedName>
</protein>
<dbReference type="CDD" id="cd03794">
    <property type="entry name" value="GT4_WbuB-like"/>
    <property type="match status" value="1"/>
</dbReference>
<dbReference type="Pfam" id="PF13692">
    <property type="entry name" value="Glyco_trans_1_4"/>
    <property type="match status" value="1"/>
</dbReference>
<dbReference type="InterPro" id="IPR050194">
    <property type="entry name" value="Glycosyltransferase_grp1"/>
</dbReference>
<name>A0A433KGP9_9GAMM</name>
<dbReference type="Pfam" id="PF13579">
    <property type="entry name" value="Glyco_trans_4_4"/>
    <property type="match status" value="1"/>
</dbReference>